<dbReference type="Pfam" id="PF03478">
    <property type="entry name" value="Beta-prop_KIB1-4"/>
    <property type="match status" value="1"/>
</dbReference>
<dbReference type="Proteomes" id="UP000230069">
    <property type="component" value="Unassembled WGS sequence"/>
</dbReference>
<dbReference type="EMBL" id="KZ305036">
    <property type="protein sequence ID" value="PIA43350.1"/>
    <property type="molecule type" value="Genomic_DNA"/>
</dbReference>
<dbReference type="OrthoDB" id="642536at2759"/>
<protein>
    <recommendedName>
        <fullName evidence="1">KIB1-4 beta-propeller domain-containing protein</fullName>
    </recommendedName>
</protein>
<reference evidence="2 3" key="1">
    <citation type="submission" date="2017-09" db="EMBL/GenBank/DDBJ databases">
        <title>WGS assembly of Aquilegia coerulea Goldsmith.</title>
        <authorList>
            <person name="Hodges S."/>
            <person name="Kramer E."/>
            <person name="Nordborg M."/>
            <person name="Tomkins J."/>
            <person name="Borevitz J."/>
            <person name="Derieg N."/>
            <person name="Yan J."/>
            <person name="Mihaltcheva S."/>
            <person name="Hayes R.D."/>
            <person name="Rokhsar D."/>
        </authorList>
    </citation>
    <scope>NUCLEOTIDE SEQUENCE [LARGE SCALE GENOMIC DNA]</scope>
    <source>
        <strain evidence="3">cv. Goldsmith</strain>
    </source>
</reference>
<dbReference type="InterPro" id="IPR005174">
    <property type="entry name" value="KIB1-4_b-propeller"/>
</dbReference>
<dbReference type="InterPro" id="IPR050942">
    <property type="entry name" value="F-box_BR-signaling"/>
</dbReference>
<organism evidence="2 3">
    <name type="scientific">Aquilegia coerulea</name>
    <name type="common">Rocky mountain columbine</name>
    <dbReference type="NCBI Taxonomy" id="218851"/>
    <lineage>
        <taxon>Eukaryota</taxon>
        <taxon>Viridiplantae</taxon>
        <taxon>Streptophyta</taxon>
        <taxon>Embryophyta</taxon>
        <taxon>Tracheophyta</taxon>
        <taxon>Spermatophyta</taxon>
        <taxon>Magnoliopsida</taxon>
        <taxon>Ranunculales</taxon>
        <taxon>Ranunculaceae</taxon>
        <taxon>Thalictroideae</taxon>
        <taxon>Aquilegia</taxon>
    </lineage>
</organism>
<gene>
    <name evidence="2" type="ORF">AQUCO_01900019v1</name>
</gene>
<name>A0A2G5DIJ1_AQUCA</name>
<dbReference type="InParanoid" id="A0A2G5DIJ1"/>
<dbReference type="STRING" id="218851.A0A2G5DIJ1"/>
<evidence type="ECO:0000313" key="2">
    <source>
        <dbReference type="EMBL" id="PIA43350.1"/>
    </source>
</evidence>
<evidence type="ECO:0000259" key="1">
    <source>
        <dbReference type="Pfam" id="PF03478"/>
    </source>
</evidence>
<feature type="domain" description="KIB1-4 beta-propeller" evidence="1">
    <location>
        <begin position="77"/>
        <end position="342"/>
    </location>
</feature>
<sequence>MENSNTSTSSSREVNWLDLPSHLVYFISDKLLLHIKDYIRFGAVCHSWRSVYVENRHHPLPRQLPMLLLDDLDEPCLYDLSEKRVYNFSLEKSHRSTDYRTHSSTQGWLVIVYKKSVVYLHNPFLSSVKNKIELPHLPYFEHDGMISDNFLKKAVLSSNPASSSNYVVMAIYSQYHALAFYKRGDNAWTSLGSECKIISDVIYCKDQFYAVDYYGRLWACDVNSSHNKVSKLTPPIDEDNRSRYCIVESSGDLFCVRKFRIWIMENCYSTVEFKVFKLDTVKLKWFEIRDLGRQTLFLGDNTSLSLLASDYLGCKPNCIYFTEEYGSYGESDGRRYDMGVYNLEEGSIEVYRATESRRVFIPPIWIEPSLGVSE</sequence>
<dbReference type="PANTHER" id="PTHR44259:SF114">
    <property type="entry name" value="OS06G0707300 PROTEIN"/>
    <property type="match status" value="1"/>
</dbReference>
<proteinExistence type="predicted"/>
<accession>A0A2G5DIJ1</accession>
<dbReference type="AlphaFoldDB" id="A0A2G5DIJ1"/>
<keyword evidence="3" id="KW-1185">Reference proteome</keyword>
<dbReference type="PANTHER" id="PTHR44259">
    <property type="entry name" value="OS07G0183000 PROTEIN-RELATED"/>
    <property type="match status" value="1"/>
</dbReference>
<evidence type="ECO:0000313" key="3">
    <source>
        <dbReference type="Proteomes" id="UP000230069"/>
    </source>
</evidence>